<reference evidence="1" key="1">
    <citation type="submission" date="2016-09" db="EMBL/GenBank/DDBJ databases">
        <title>A plasmid goes viral.</title>
        <authorList>
            <person name="Erdmann S."/>
            <person name="Tschitschko B."/>
            <person name="Cavicchioli R."/>
        </authorList>
    </citation>
    <scope>NUCLEOTIDE SEQUENCE</scope>
    <source>
        <strain evidence="1">HLS1</strain>
        <plasmid evidence="1">pR1SE2</plasmid>
    </source>
</reference>
<evidence type="ECO:0000313" key="1">
    <source>
        <dbReference type="EMBL" id="ASK38217.1"/>
    </source>
</evidence>
<protein>
    <submittedName>
        <fullName evidence="1">Uncharacterized protein</fullName>
    </submittedName>
</protein>
<proteinExistence type="predicted"/>
<dbReference type="OrthoDB" id="335562at2157"/>
<dbReference type="EMBL" id="KX906370">
    <property type="protein sequence ID" value="ASK38217.1"/>
    <property type="molecule type" value="Genomic_DNA"/>
</dbReference>
<name>A0A220SX12_9EURY</name>
<accession>A0A220SX12</accession>
<geneLocation type="plasmid" evidence="1">
    <name>pR1SE2</name>
</geneLocation>
<sequence length="170" mass="19434">MVDRLADGDLDEELDVVDDHVGVDLEAAADQLPEKTGMPLQAREFVGTIDAAPAEVREEFRSMDRVWPNTLASIQYEVVDGSRVWEVGSYAYRPEGFLGAWQYHVRLTPTQNGRTRLWAHYERSAWRYPVRHYNGEGWDADRGVREIASMFASDDRFDPSDRAVELVAMK</sequence>
<keyword evidence="1" id="KW-0614">Plasmid</keyword>
<dbReference type="RefSeq" id="WP_088901241.1">
    <property type="nucleotide sequence ID" value="NZ_JAXGGM010000008.1"/>
</dbReference>
<organism evidence="1">
    <name type="scientific">Halorubrum lacusprofundi</name>
    <dbReference type="NCBI Taxonomy" id="2247"/>
    <lineage>
        <taxon>Archaea</taxon>
        <taxon>Methanobacteriati</taxon>
        <taxon>Methanobacteriota</taxon>
        <taxon>Stenosarchaea group</taxon>
        <taxon>Halobacteria</taxon>
        <taxon>Halobacteriales</taxon>
        <taxon>Haloferacaceae</taxon>
        <taxon>Halorubrum</taxon>
    </lineage>
</organism>
<dbReference type="AlphaFoldDB" id="A0A220SX12"/>